<evidence type="ECO:0000313" key="2">
    <source>
        <dbReference type="EMBL" id="BCT95234.1"/>
    </source>
</evidence>
<dbReference type="EMBL" id="AP024546">
    <property type="protein sequence ID" value="BCT95234.1"/>
    <property type="molecule type" value="Genomic_DNA"/>
</dbReference>
<evidence type="ECO:0008006" key="4">
    <source>
        <dbReference type="Google" id="ProtNLM"/>
    </source>
</evidence>
<feature type="transmembrane region" description="Helical" evidence="1">
    <location>
        <begin position="27"/>
        <end position="45"/>
    </location>
</feature>
<gene>
    <name evidence="2" type="ORF">LYSHEL_11050</name>
</gene>
<protein>
    <recommendedName>
        <fullName evidence="4">Transmembrane protein</fullName>
    </recommendedName>
</protein>
<evidence type="ECO:0000313" key="3">
    <source>
        <dbReference type="Proteomes" id="UP000680514"/>
    </source>
</evidence>
<keyword evidence="3" id="KW-1185">Reference proteome</keyword>
<proteinExistence type="predicted"/>
<dbReference type="Proteomes" id="UP000680514">
    <property type="component" value="Chromosome"/>
</dbReference>
<accession>A0ABM7QCF7</accession>
<sequence length="114" mass="12925">MLRRKPNGAIAMHRTDASLANPRIARVLRTWLAWGAAAVILLPFARENTTWFGYLPMWLVAMPAMALWALHRFALPHWPAAVARGGQYKRRRTGAQAMRRRDRGARALRGLRAA</sequence>
<keyword evidence="1" id="KW-1133">Transmembrane helix</keyword>
<keyword evidence="1" id="KW-0812">Transmembrane</keyword>
<feature type="transmembrane region" description="Helical" evidence="1">
    <location>
        <begin position="51"/>
        <end position="70"/>
    </location>
</feature>
<evidence type="ECO:0000256" key="1">
    <source>
        <dbReference type="SAM" id="Phobius"/>
    </source>
</evidence>
<reference evidence="2 3" key="1">
    <citation type="submission" date="2021-03" db="EMBL/GenBank/DDBJ databases">
        <title>Complete Genome Sequences of Two Lysobacter Strains Isolated from Sea Water (Lysobacter caseinilyticus) and Soil (Lysobacter helvus) in South Korea.</title>
        <authorList>
            <person name="Watanabe Y."/>
            <person name="Arakawa K."/>
        </authorList>
    </citation>
    <scope>NUCLEOTIDE SEQUENCE [LARGE SCALE GENOMIC DNA]</scope>
    <source>
        <strain evidence="2 3">D10</strain>
    </source>
</reference>
<organism evidence="2 3">
    <name type="scientific">Lysobacter helvus</name>
    <dbReference type="NCBI Taxonomy" id="2675059"/>
    <lineage>
        <taxon>Bacteria</taxon>
        <taxon>Pseudomonadati</taxon>
        <taxon>Pseudomonadota</taxon>
        <taxon>Gammaproteobacteria</taxon>
        <taxon>Lysobacterales</taxon>
        <taxon>Lysobacteraceae</taxon>
        <taxon>Lysobacter</taxon>
    </lineage>
</organism>
<keyword evidence="1" id="KW-0472">Membrane</keyword>
<name>A0ABM7QCF7_9GAMM</name>